<protein>
    <recommendedName>
        <fullName evidence="5">Glutathione S-transferase</fullName>
    </recommendedName>
</protein>
<dbReference type="SFLD" id="SFLDS00019">
    <property type="entry name" value="Glutathione_Transferase_(cytos"/>
    <property type="match status" value="1"/>
</dbReference>
<evidence type="ECO:0000259" key="1">
    <source>
        <dbReference type="PROSITE" id="PS50404"/>
    </source>
</evidence>
<dbReference type="GO" id="GO:0005737">
    <property type="term" value="C:cytoplasm"/>
    <property type="evidence" value="ECO:0007669"/>
    <property type="project" value="TreeGrafter"/>
</dbReference>
<dbReference type="SFLD" id="SFLDG00358">
    <property type="entry name" value="Main_(cytGST)"/>
    <property type="match status" value="1"/>
</dbReference>
<feature type="domain" description="GST N-terminal" evidence="1">
    <location>
        <begin position="1"/>
        <end position="79"/>
    </location>
</feature>
<evidence type="ECO:0000313" key="3">
    <source>
        <dbReference type="EMBL" id="CAD8089779.1"/>
    </source>
</evidence>
<evidence type="ECO:0008006" key="5">
    <source>
        <dbReference type="Google" id="ProtNLM"/>
    </source>
</evidence>
<dbReference type="CDD" id="cd00299">
    <property type="entry name" value="GST_C_family"/>
    <property type="match status" value="1"/>
</dbReference>
<evidence type="ECO:0000313" key="4">
    <source>
        <dbReference type="Proteomes" id="UP000688137"/>
    </source>
</evidence>
<dbReference type="InterPro" id="IPR050983">
    <property type="entry name" value="GST_Omega/HSP26"/>
</dbReference>
<dbReference type="OMA" id="IAGWLEV"/>
<dbReference type="InterPro" id="IPR004045">
    <property type="entry name" value="Glutathione_S-Trfase_N"/>
</dbReference>
<dbReference type="Pfam" id="PF13409">
    <property type="entry name" value="GST_N_2"/>
    <property type="match status" value="1"/>
</dbReference>
<dbReference type="PANTHER" id="PTHR43968">
    <property type="match status" value="1"/>
</dbReference>
<accession>A0A8S1NET5</accession>
<dbReference type="PROSITE" id="PS50404">
    <property type="entry name" value="GST_NTER"/>
    <property type="match status" value="1"/>
</dbReference>
<dbReference type="CDD" id="cd00570">
    <property type="entry name" value="GST_N_family"/>
    <property type="match status" value="1"/>
</dbReference>
<comment type="caution">
    <text evidence="3">The sequence shown here is derived from an EMBL/GenBank/DDBJ whole genome shotgun (WGS) entry which is preliminary data.</text>
</comment>
<dbReference type="PANTHER" id="PTHR43968:SF6">
    <property type="entry name" value="GLUTATHIONE S-TRANSFERASE OMEGA"/>
    <property type="match status" value="1"/>
</dbReference>
<dbReference type="InterPro" id="IPR040079">
    <property type="entry name" value="Glutathione_S-Trfase"/>
</dbReference>
<dbReference type="AlphaFoldDB" id="A0A8S1NET5"/>
<dbReference type="InterPro" id="IPR010987">
    <property type="entry name" value="Glutathione-S-Trfase_C-like"/>
</dbReference>
<feature type="domain" description="GST C-terminal" evidence="2">
    <location>
        <begin position="83"/>
        <end position="212"/>
    </location>
</feature>
<dbReference type="EMBL" id="CAJJDM010000087">
    <property type="protein sequence ID" value="CAD8089779.1"/>
    <property type="molecule type" value="Genomic_DNA"/>
</dbReference>
<dbReference type="Pfam" id="PF00043">
    <property type="entry name" value="GST_C"/>
    <property type="match status" value="1"/>
</dbReference>
<proteinExistence type="predicted"/>
<organism evidence="3 4">
    <name type="scientific">Paramecium primaurelia</name>
    <dbReference type="NCBI Taxonomy" id="5886"/>
    <lineage>
        <taxon>Eukaryota</taxon>
        <taxon>Sar</taxon>
        <taxon>Alveolata</taxon>
        <taxon>Ciliophora</taxon>
        <taxon>Intramacronucleata</taxon>
        <taxon>Oligohymenophorea</taxon>
        <taxon>Peniculida</taxon>
        <taxon>Parameciidae</taxon>
        <taxon>Paramecium</taxon>
    </lineage>
</organism>
<name>A0A8S1NET5_PARPR</name>
<keyword evidence="4" id="KW-1185">Reference proteome</keyword>
<reference evidence="3" key="1">
    <citation type="submission" date="2021-01" db="EMBL/GenBank/DDBJ databases">
        <authorList>
            <consortium name="Genoscope - CEA"/>
            <person name="William W."/>
        </authorList>
    </citation>
    <scope>NUCLEOTIDE SEQUENCE</scope>
</reference>
<sequence length="216" mass="24897">MSLTLVSFNICPYVLRVVAALNHLKIPYEIKYIDLENKPDWFVKASPLEKVPILFVGETVLFESLVILDYVNTLAPQSLLPNDNLQKALNRARAEFSGEIIGTFWSVFSAKTEESFKNSLADLKWYFEKLEGWLQQSKFIYSNELTLADFAYAPIFTLFDALKPLLKFNLYEGFPRLQEYSQSILSLPGVQSSKVENYDQLIQERIKKGDPFFLTQ</sequence>
<dbReference type="InterPro" id="IPR004046">
    <property type="entry name" value="GST_C"/>
</dbReference>
<evidence type="ECO:0000259" key="2">
    <source>
        <dbReference type="PROSITE" id="PS50405"/>
    </source>
</evidence>
<dbReference type="Proteomes" id="UP000688137">
    <property type="component" value="Unassembled WGS sequence"/>
</dbReference>
<gene>
    <name evidence="3" type="ORF">PPRIM_AZ9-3.1.T0840111</name>
</gene>
<dbReference type="PROSITE" id="PS50405">
    <property type="entry name" value="GST_CTER"/>
    <property type="match status" value="1"/>
</dbReference>